<gene>
    <name evidence="3" type="ORF">A3860_16465</name>
</gene>
<keyword evidence="1" id="KW-0812">Transmembrane</keyword>
<name>A0A1V9G3R6_9BACT</name>
<comment type="caution">
    <text evidence="3">The sequence shown here is derived from an EMBL/GenBank/DDBJ whole genome shotgun (WGS) entry which is preliminary data.</text>
</comment>
<dbReference type="NCBIfam" id="TIGR04183">
    <property type="entry name" value="Por_Secre_tail"/>
    <property type="match status" value="1"/>
</dbReference>
<dbReference type="EMBL" id="LVYD01000024">
    <property type="protein sequence ID" value="OQP65263.1"/>
    <property type="molecule type" value="Genomic_DNA"/>
</dbReference>
<reference evidence="3 4" key="1">
    <citation type="submission" date="2016-03" db="EMBL/GenBank/DDBJ databases">
        <title>Niastella vici sp. nov., isolated from farmland soil.</title>
        <authorList>
            <person name="Chen L."/>
            <person name="Wang D."/>
            <person name="Yang S."/>
            <person name="Wang G."/>
        </authorList>
    </citation>
    <scope>NUCLEOTIDE SEQUENCE [LARGE SCALE GENOMIC DNA]</scope>
    <source>
        <strain evidence="3 4">DJ57</strain>
    </source>
</reference>
<keyword evidence="1" id="KW-1133">Transmembrane helix</keyword>
<organism evidence="3 4">
    <name type="scientific">Niastella vici</name>
    <dbReference type="NCBI Taxonomy" id="1703345"/>
    <lineage>
        <taxon>Bacteria</taxon>
        <taxon>Pseudomonadati</taxon>
        <taxon>Bacteroidota</taxon>
        <taxon>Chitinophagia</taxon>
        <taxon>Chitinophagales</taxon>
        <taxon>Chitinophagaceae</taxon>
        <taxon>Niastella</taxon>
    </lineage>
</organism>
<dbReference type="AlphaFoldDB" id="A0A1V9G3R6"/>
<evidence type="ECO:0000259" key="2">
    <source>
        <dbReference type="Pfam" id="PF18962"/>
    </source>
</evidence>
<dbReference type="Proteomes" id="UP000192796">
    <property type="component" value="Unassembled WGS sequence"/>
</dbReference>
<protein>
    <recommendedName>
        <fullName evidence="2">Secretion system C-terminal sorting domain-containing protein</fullName>
    </recommendedName>
</protein>
<dbReference type="Pfam" id="PF18962">
    <property type="entry name" value="Por_Secre_tail"/>
    <property type="match status" value="1"/>
</dbReference>
<feature type="domain" description="Secretion system C-terminal sorting" evidence="2">
    <location>
        <begin position="529"/>
        <end position="583"/>
    </location>
</feature>
<dbReference type="OrthoDB" id="678824at2"/>
<keyword evidence="4" id="KW-1185">Reference proteome</keyword>
<sequence length="590" mass="61513">MLIKSTLFTSLNRLHRAFIIICFAITCLLFYSIDIQAQLTLTGGQTVSLNSTVTYPSASITGANTTLTLGSSANVNVTGGFTWLDQPSYISIASGGALTIGGNLQGDGNTGTNNNYYPCLNTAGLTSQAMIIDCRGNLTVNGNLAAGSSTKRFKNWVFLHIYSGATVTMNGNDNVLGPRAIIYVHNGGTLKVNGTSLLVEYAYSRIEVESGGTMNAVNLTVNGNGSTVVTSACSTNPSPYDGVATTTNPPYTSLNVNGTLNVSGNLSVNDAAVSTSAMTAGTGHFTIGSAGVVTVGGNFINGSAPTTTGSDTTTVNGTLTVTGNATNNSILNIGSTGVMTVNGSTGLLNNTGSVYGVSVINADGKLNVATNITNNGLINVNATGFVKAFSNLYNNTIATYGVAIITVINNLYVQGNITNNDIVRAICPPGDTAAYVAWGSAWISGAHDTVQNYSSGTKYYTGIQVPPGNALNMCTGNQAPLAIVLAIPDGSLPINRTPVNRLMDNLPVINLRPSVTSQPWLKVFVNLPAKEQLYLQVTDVTGRLLIRQPATAEKGDNTFTLDISRLSKGLYYVQVLNHGSLYKTLIALKK</sequence>
<evidence type="ECO:0000256" key="1">
    <source>
        <dbReference type="SAM" id="Phobius"/>
    </source>
</evidence>
<proteinExistence type="predicted"/>
<feature type="transmembrane region" description="Helical" evidence="1">
    <location>
        <begin position="14"/>
        <end position="33"/>
    </location>
</feature>
<evidence type="ECO:0000313" key="4">
    <source>
        <dbReference type="Proteomes" id="UP000192796"/>
    </source>
</evidence>
<dbReference type="InterPro" id="IPR026444">
    <property type="entry name" value="Secre_tail"/>
</dbReference>
<accession>A0A1V9G3R6</accession>
<evidence type="ECO:0000313" key="3">
    <source>
        <dbReference type="EMBL" id="OQP65263.1"/>
    </source>
</evidence>
<keyword evidence="1" id="KW-0472">Membrane</keyword>